<dbReference type="InterPro" id="IPR036259">
    <property type="entry name" value="MFS_trans_sf"/>
</dbReference>
<dbReference type="SUPFAM" id="SSF103473">
    <property type="entry name" value="MFS general substrate transporter"/>
    <property type="match status" value="1"/>
</dbReference>
<evidence type="ECO:0000256" key="1">
    <source>
        <dbReference type="ARBA" id="ARBA00004141"/>
    </source>
</evidence>
<dbReference type="OrthoDB" id="8596007at2"/>
<evidence type="ECO:0000259" key="6">
    <source>
        <dbReference type="PROSITE" id="PS50850"/>
    </source>
</evidence>
<dbReference type="GO" id="GO:0005886">
    <property type="term" value="C:plasma membrane"/>
    <property type="evidence" value="ECO:0007669"/>
    <property type="project" value="TreeGrafter"/>
</dbReference>
<feature type="transmembrane region" description="Helical" evidence="5">
    <location>
        <begin position="78"/>
        <end position="103"/>
    </location>
</feature>
<dbReference type="RefSeq" id="WP_103524209.1">
    <property type="nucleotide sequence ID" value="NZ_JAIZDC010000003.1"/>
</dbReference>
<keyword evidence="3 5" id="KW-1133">Transmembrane helix</keyword>
<dbReference type="Gene3D" id="1.20.1250.20">
    <property type="entry name" value="MFS general substrate transporter like domains"/>
    <property type="match status" value="2"/>
</dbReference>
<feature type="transmembrane region" description="Helical" evidence="5">
    <location>
        <begin position="217"/>
        <end position="240"/>
    </location>
</feature>
<evidence type="ECO:0000256" key="4">
    <source>
        <dbReference type="ARBA" id="ARBA00023136"/>
    </source>
</evidence>
<evidence type="ECO:0000313" key="8">
    <source>
        <dbReference type="Proteomes" id="UP000274139"/>
    </source>
</evidence>
<dbReference type="PANTHER" id="PTHR23508">
    <property type="entry name" value="CARBOXYLIC ACID TRANSPORTER PROTEIN HOMOLOG"/>
    <property type="match status" value="1"/>
</dbReference>
<keyword evidence="4 5" id="KW-0472">Membrane</keyword>
<evidence type="ECO:0000256" key="5">
    <source>
        <dbReference type="SAM" id="Phobius"/>
    </source>
</evidence>
<accession>A0A454JJV7</accession>
<dbReference type="AlphaFoldDB" id="A0A454JJV7"/>
<gene>
    <name evidence="7" type="ORF">EAY64_07765</name>
</gene>
<evidence type="ECO:0000256" key="2">
    <source>
        <dbReference type="ARBA" id="ARBA00022692"/>
    </source>
</evidence>
<comment type="subcellular location">
    <subcellularLocation>
        <location evidence="1">Membrane</location>
        <topology evidence="1">Multi-pass membrane protein</topology>
    </subcellularLocation>
</comment>
<feature type="domain" description="Major facilitator superfamily (MFS) profile" evidence="6">
    <location>
        <begin position="9"/>
        <end position="397"/>
    </location>
</feature>
<dbReference type="Pfam" id="PF07690">
    <property type="entry name" value="MFS_1"/>
    <property type="match status" value="1"/>
</dbReference>
<feature type="transmembrane region" description="Helical" evidence="5">
    <location>
        <begin position="284"/>
        <end position="302"/>
    </location>
</feature>
<dbReference type="EMBL" id="RFAR01000026">
    <property type="protein sequence ID" value="RMC99313.1"/>
    <property type="molecule type" value="Genomic_DNA"/>
</dbReference>
<dbReference type="InterPro" id="IPR020846">
    <property type="entry name" value="MFS_dom"/>
</dbReference>
<feature type="transmembrane region" description="Helical" evidence="5">
    <location>
        <begin position="252"/>
        <end position="272"/>
    </location>
</feature>
<feature type="transmembrane region" description="Helical" evidence="5">
    <location>
        <begin position="339"/>
        <end position="361"/>
    </location>
</feature>
<sequence length="414" mass="43822">MRLSYENKLLGILALSFGFVFFDRLALSFLFPFIATELQLDNAQLGMLASALALTWSLSGVGLGALSDRLQARKPMLLLAVLAFSLFSAASGLVGGFVSLLLFRALMGVAEGPVLPIAQSMLAEASTPARRGFNMGIVNGSAPGLLGAVIGPPLLIALATAYGWRTAFYLSCIPGLLIAWLIWRHVRERAPHVSSATLSVRHGLPARGMLQLLRHRNILLCVLIACSYITWFIILISFTPTFLVQVKGLTPARMGAVMSSLGLAWVVWGALVPAISDHIGRKPAMVVFSLIAACCPLVLLQVNDFSTLLLLVFLSYTGLGCFTLFMATIPAETVSPTVIATALGMIMGVGELVGGFVAPTAAGMAADRYGLPVVMWIAMAAALLPALLSLGLRETAPRRVASAATLCHGDTATR</sequence>
<feature type="transmembrane region" description="Helical" evidence="5">
    <location>
        <begin position="162"/>
        <end position="183"/>
    </location>
</feature>
<dbReference type="InterPro" id="IPR011701">
    <property type="entry name" value="MFS"/>
</dbReference>
<organism evidence="7 8">
    <name type="scientific">Aquitalea palustris</name>
    <dbReference type="NCBI Taxonomy" id="2480983"/>
    <lineage>
        <taxon>Bacteria</taxon>
        <taxon>Pseudomonadati</taxon>
        <taxon>Pseudomonadota</taxon>
        <taxon>Betaproteobacteria</taxon>
        <taxon>Neisseriales</taxon>
        <taxon>Chromobacteriaceae</taxon>
        <taxon>Aquitalea</taxon>
    </lineage>
</organism>
<name>A0A454JJV7_9NEIS</name>
<keyword evidence="8" id="KW-1185">Reference proteome</keyword>
<evidence type="ECO:0000256" key="3">
    <source>
        <dbReference type="ARBA" id="ARBA00022989"/>
    </source>
</evidence>
<comment type="caution">
    <text evidence="7">The sequence shown here is derived from an EMBL/GenBank/DDBJ whole genome shotgun (WGS) entry which is preliminary data.</text>
</comment>
<proteinExistence type="predicted"/>
<feature type="transmembrane region" description="Helical" evidence="5">
    <location>
        <begin position="12"/>
        <end position="35"/>
    </location>
</feature>
<protein>
    <submittedName>
        <fullName evidence="7">MFS transporter</fullName>
    </submittedName>
</protein>
<dbReference type="PROSITE" id="PS50850">
    <property type="entry name" value="MFS"/>
    <property type="match status" value="1"/>
</dbReference>
<reference evidence="7 8" key="1">
    <citation type="submission" date="2018-10" db="EMBL/GenBank/DDBJ databases">
        <title>Draft genome sequence of Aquitalea MWU14-2217 isolated from a wild cranberry bog in Provincetown, Massachusetts.</title>
        <authorList>
            <person name="Ebadzadsahrai G."/>
            <person name="Soby S."/>
        </authorList>
    </citation>
    <scope>NUCLEOTIDE SEQUENCE [LARGE SCALE GENOMIC DNA]</scope>
    <source>
        <strain evidence="7 8">MWU14-2217</strain>
    </source>
</reference>
<dbReference type="Proteomes" id="UP000274139">
    <property type="component" value="Unassembled WGS sequence"/>
</dbReference>
<keyword evidence="2 5" id="KW-0812">Transmembrane</keyword>
<dbReference type="PANTHER" id="PTHR23508:SF10">
    <property type="entry name" value="CARBOXYLIC ACID TRANSPORTER PROTEIN HOMOLOG"/>
    <property type="match status" value="1"/>
</dbReference>
<feature type="transmembrane region" description="Helical" evidence="5">
    <location>
        <begin position="47"/>
        <end position="66"/>
    </location>
</feature>
<evidence type="ECO:0000313" key="7">
    <source>
        <dbReference type="EMBL" id="RMC99313.1"/>
    </source>
</evidence>
<feature type="transmembrane region" description="Helical" evidence="5">
    <location>
        <begin position="308"/>
        <end position="327"/>
    </location>
</feature>
<feature type="transmembrane region" description="Helical" evidence="5">
    <location>
        <begin position="373"/>
        <end position="392"/>
    </location>
</feature>
<dbReference type="GO" id="GO:0046943">
    <property type="term" value="F:carboxylic acid transmembrane transporter activity"/>
    <property type="evidence" value="ECO:0007669"/>
    <property type="project" value="TreeGrafter"/>
</dbReference>